<gene>
    <name evidence="1" type="ORF">AS25_01395</name>
</gene>
<accession>A0A0B0DHB5</accession>
<sequence>MLQKNVLDRRRWRTRDELRIAIITWIEQTYHWRRRQVRLGRLTPMECETIMNPAVDLAA</sequence>
<protein>
    <recommendedName>
        <fullName evidence="3">Transposase</fullName>
    </recommendedName>
</protein>
<dbReference type="Proteomes" id="UP000030664">
    <property type="component" value="Unassembled WGS sequence"/>
</dbReference>
<proteinExistence type="predicted"/>
<organism evidence="1 2">
    <name type="scientific">Kocuria marina</name>
    <dbReference type="NCBI Taxonomy" id="223184"/>
    <lineage>
        <taxon>Bacteria</taxon>
        <taxon>Bacillati</taxon>
        <taxon>Actinomycetota</taxon>
        <taxon>Actinomycetes</taxon>
        <taxon>Micrococcales</taxon>
        <taxon>Micrococcaceae</taxon>
        <taxon>Kocuria</taxon>
    </lineage>
</organism>
<dbReference type="eggNOG" id="COG2801">
    <property type="taxonomic scope" value="Bacteria"/>
</dbReference>
<evidence type="ECO:0008006" key="3">
    <source>
        <dbReference type="Google" id="ProtNLM"/>
    </source>
</evidence>
<reference evidence="1 2" key="1">
    <citation type="submission" date="2014-09" db="EMBL/GenBank/DDBJ databases">
        <title>High-quality draft genome sequence of Kocuria marina SO9-6, an actinobacterium isolated from a copper mine.</title>
        <authorList>
            <person name="Castro D.B."/>
            <person name="Pereira L.B."/>
            <person name="Silva M.V."/>
            <person name="Silva B.P."/>
            <person name="Zanardi B.R."/>
            <person name="Carlos C."/>
            <person name="Belgini D.R."/>
            <person name="Limache E.G."/>
            <person name="Lacerda G.V."/>
            <person name="Nery M.B."/>
            <person name="Gomes M.B."/>
            <person name="Souza S."/>
            <person name="Silva T.M."/>
            <person name="Rodrigues V.D."/>
            <person name="Paulino L.C."/>
            <person name="Vicentini R."/>
            <person name="Ferraz L.F."/>
            <person name="Ottoboni L.M."/>
        </authorList>
    </citation>
    <scope>NUCLEOTIDE SEQUENCE [LARGE SCALE GENOMIC DNA]</scope>
    <source>
        <strain evidence="1 2">SO9-6</strain>
    </source>
</reference>
<name>A0A0B0DHB5_9MICC</name>
<comment type="caution">
    <text evidence="1">The sequence shown here is derived from an EMBL/GenBank/DDBJ whole genome shotgun (WGS) entry which is preliminary data.</text>
</comment>
<evidence type="ECO:0000313" key="1">
    <source>
        <dbReference type="EMBL" id="KHE75492.1"/>
    </source>
</evidence>
<dbReference type="EMBL" id="JROM01000007">
    <property type="protein sequence ID" value="KHE75492.1"/>
    <property type="molecule type" value="Genomic_DNA"/>
</dbReference>
<dbReference type="STRING" id="223184.AS25_01395"/>
<dbReference type="AlphaFoldDB" id="A0A0B0DHB5"/>
<evidence type="ECO:0000313" key="2">
    <source>
        <dbReference type="Proteomes" id="UP000030664"/>
    </source>
</evidence>